<reference evidence="14" key="1">
    <citation type="submission" date="2023-08" db="EMBL/GenBank/DDBJ databases">
        <title>Rhodospirillaceae gen. nov., a novel taxon isolated from the Yangtze River Yuezi River estuary sludge.</title>
        <authorList>
            <person name="Ruan L."/>
        </authorList>
    </citation>
    <scope>NUCLEOTIDE SEQUENCE [LARGE SCALE GENOMIC DNA]</scope>
    <source>
        <strain evidence="14">R-7</strain>
    </source>
</reference>
<comment type="similarity">
    <text evidence="11">Belongs to the ApbE family.</text>
</comment>
<keyword evidence="12" id="KW-0732">Signal</keyword>
<comment type="catalytic activity">
    <reaction evidence="10 11">
        <text>L-threonyl-[protein] + FAD = FMN-L-threonyl-[protein] + AMP + H(+)</text>
        <dbReference type="Rhea" id="RHEA:36847"/>
        <dbReference type="Rhea" id="RHEA-COMP:11060"/>
        <dbReference type="Rhea" id="RHEA-COMP:11061"/>
        <dbReference type="ChEBI" id="CHEBI:15378"/>
        <dbReference type="ChEBI" id="CHEBI:30013"/>
        <dbReference type="ChEBI" id="CHEBI:57692"/>
        <dbReference type="ChEBI" id="CHEBI:74257"/>
        <dbReference type="ChEBI" id="CHEBI:456215"/>
        <dbReference type="EC" id="2.7.1.180"/>
    </reaction>
</comment>
<dbReference type="Gene3D" id="3.10.520.10">
    <property type="entry name" value="ApbE-like domains"/>
    <property type="match status" value="1"/>
</dbReference>
<evidence type="ECO:0000256" key="10">
    <source>
        <dbReference type="ARBA" id="ARBA00048540"/>
    </source>
</evidence>
<evidence type="ECO:0000256" key="12">
    <source>
        <dbReference type="SAM" id="SignalP"/>
    </source>
</evidence>
<keyword evidence="8 11" id="KW-0460">Magnesium</keyword>
<evidence type="ECO:0000313" key="13">
    <source>
        <dbReference type="EMBL" id="MDQ7246244.1"/>
    </source>
</evidence>
<dbReference type="InterPro" id="IPR024932">
    <property type="entry name" value="ApbE"/>
</dbReference>
<comment type="caution">
    <text evidence="13">The sequence shown here is derived from an EMBL/GenBank/DDBJ whole genome shotgun (WGS) entry which is preliminary data.</text>
</comment>
<keyword evidence="14" id="KW-1185">Reference proteome</keyword>
<keyword evidence="4 11" id="KW-0285">Flavoprotein</keyword>
<evidence type="ECO:0000256" key="3">
    <source>
        <dbReference type="ARBA" id="ARBA00016337"/>
    </source>
</evidence>
<dbReference type="PANTHER" id="PTHR30040">
    <property type="entry name" value="THIAMINE BIOSYNTHESIS LIPOPROTEIN APBE"/>
    <property type="match status" value="1"/>
</dbReference>
<accession>A0ABU0YEX1</accession>
<dbReference type="InterPro" id="IPR003374">
    <property type="entry name" value="ApbE-like_sf"/>
</dbReference>
<evidence type="ECO:0000256" key="1">
    <source>
        <dbReference type="ARBA" id="ARBA00001946"/>
    </source>
</evidence>
<dbReference type="Proteomes" id="UP001230156">
    <property type="component" value="Unassembled WGS sequence"/>
</dbReference>
<protein>
    <recommendedName>
        <fullName evidence="3 11">FAD:protein FMN transferase</fullName>
        <ecNumber evidence="2 11">2.7.1.180</ecNumber>
    </recommendedName>
    <alternativeName>
        <fullName evidence="9 11">Flavin transferase</fullName>
    </alternativeName>
</protein>
<dbReference type="PIRSF" id="PIRSF006268">
    <property type="entry name" value="ApbE"/>
    <property type="match status" value="1"/>
</dbReference>
<comment type="cofactor">
    <cofactor evidence="1">
        <name>Mg(2+)</name>
        <dbReference type="ChEBI" id="CHEBI:18420"/>
    </cofactor>
</comment>
<dbReference type="InterPro" id="IPR006311">
    <property type="entry name" value="TAT_signal"/>
</dbReference>
<gene>
    <name evidence="13" type="ORF">Q8A70_01140</name>
</gene>
<dbReference type="PANTHER" id="PTHR30040:SF2">
    <property type="entry name" value="FAD:PROTEIN FMN TRANSFERASE"/>
    <property type="match status" value="1"/>
</dbReference>
<evidence type="ECO:0000256" key="9">
    <source>
        <dbReference type="ARBA" id="ARBA00031306"/>
    </source>
</evidence>
<organism evidence="13 14">
    <name type="scientific">Dongia sedimenti</name>
    <dbReference type="NCBI Taxonomy" id="3064282"/>
    <lineage>
        <taxon>Bacteria</taxon>
        <taxon>Pseudomonadati</taxon>
        <taxon>Pseudomonadota</taxon>
        <taxon>Alphaproteobacteria</taxon>
        <taxon>Rhodospirillales</taxon>
        <taxon>Dongiaceae</taxon>
        <taxon>Dongia</taxon>
    </lineage>
</organism>
<evidence type="ECO:0000313" key="14">
    <source>
        <dbReference type="Proteomes" id="UP001230156"/>
    </source>
</evidence>
<name>A0ABU0YEX1_9PROT</name>
<feature type="chain" id="PRO_5045999434" description="FAD:protein FMN transferase" evidence="12">
    <location>
        <begin position="25"/>
        <end position="331"/>
    </location>
</feature>
<keyword evidence="6 11" id="KW-0479">Metal-binding</keyword>
<dbReference type="Pfam" id="PF02424">
    <property type="entry name" value="ApbE"/>
    <property type="match status" value="1"/>
</dbReference>
<evidence type="ECO:0000256" key="6">
    <source>
        <dbReference type="ARBA" id="ARBA00022723"/>
    </source>
</evidence>
<dbReference type="EC" id="2.7.1.180" evidence="2 11"/>
<proteinExistence type="inferred from homology"/>
<evidence type="ECO:0000256" key="7">
    <source>
        <dbReference type="ARBA" id="ARBA00022827"/>
    </source>
</evidence>
<evidence type="ECO:0000256" key="11">
    <source>
        <dbReference type="PIRNR" id="PIRNR006268"/>
    </source>
</evidence>
<sequence length="331" mass="35057">MPADLSRRRVISILAAGIALPALARDAAATEATPFRWQGIALGASADLTLYAADRATAADALAAALAEIARLEAIFSLHQPDSALSRLNREGRLDAAPFELRELLSQALNLAAASDGRFDPTIQPLWKLLADHFAQPDADPAGPSATMIAGVRRAVDYRGVAFDEDAIVFDRPGMRVTLNGVAQGYISDRIGALLKRHGFSHALVNLGETLAIDRRPDGGAWTIGVPAPDDHARLVTRLEVSGGAVATSAARGMLFEASGRFNHIIDPRRIACADPDRSITVLAPTAAIADGLSTLGALLPDPRRDLPRHLADFGATAFVFSSRANDLAWI</sequence>
<keyword evidence="5 11" id="KW-0808">Transferase</keyword>
<evidence type="ECO:0000256" key="8">
    <source>
        <dbReference type="ARBA" id="ARBA00022842"/>
    </source>
</evidence>
<dbReference type="PROSITE" id="PS51318">
    <property type="entry name" value="TAT"/>
    <property type="match status" value="1"/>
</dbReference>
<evidence type="ECO:0000256" key="2">
    <source>
        <dbReference type="ARBA" id="ARBA00011955"/>
    </source>
</evidence>
<keyword evidence="7 11" id="KW-0274">FAD</keyword>
<dbReference type="GO" id="GO:0016740">
    <property type="term" value="F:transferase activity"/>
    <property type="evidence" value="ECO:0007669"/>
    <property type="project" value="UniProtKB-KW"/>
</dbReference>
<evidence type="ECO:0000256" key="4">
    <source>
        <dbReference type="ARBA" id="ARBA00022630"/>
    </source>
</evidence>
<dbReference type="RefSeq" id="WP_379953622.1">
    <property type="nucleotide sequence ID" value="NZ_JAUYVI010000001.1"/>
</dbReference>
<dbReference type="SUPFAM" id="SSF143631">
    <property type="entry name" value="ApbE-like"/>
    <property type="match status" value="1"/>
</dbReference>
<dbReference type="EMBL" id="JAUYVI010000001">
    <property type="protein sequence ID" value="MDQ7246244.1"/>
    <property type="molecule type" value="Genomic_DNA"/>
</dbReference>
<evidence type="ECO:0000256" key="5">
    <source>
        <dbReference type="ARBA" id="ARBA00022679"/>
    </source>
</evidence>
<feature type="signal peptide" evidence="12">
    <location>
        <begin position="1"/>
        <end position="24"/>
    </location>
</feature>